<dbReference type="AlphaFoldDB" id="A0A1W1EJG1"/>
<evidence type="ECO:0000256" key="2">
    <source>
        <dbReference type="ARBA" id="ARBA00022487"/>
    </source>
</evidence>
<gene>
    <name evidence="5" type="ORF">MNB_SV-15-53</name>
</gene>
<dbReference type="PANTHER" id="PTHR10794">
    <property type="entry name" value="ABHYDROLASE DOMAIN-CONTAINING PROTEIN"/>
    <property type="match status" value="1"/>
</dbReference>
<dbReference type="NCBIfam" id="NF008218">
    <property type="entry name" value="PRK10985.1"/>
    <property type="match status" value="1"/>
</dbReference>
<dbReference type="InterPro" id="IPR000073">
    <property type="entry name" value="AB_hydrolase_1"/>
</dbReference>
<keyword evidence="5" id="KW-0808">Transferase</keyword>
<evidence type="ECO:0000313" key="5">
    <source>
        <dbReference type="EMBL" id="SHO81001.1"/>
    </source>
</evidence>
<evidence type="ECO:0000256" key="3">
    <source>
        <dbReference type="ARBA" id="ARBA00022801"/>
    </source>
</evidence>
<organism evidence="5">
    <name type="scientific">hydrothermal vent metagenome</name>
    <dbReference type="NCBI Taxonomy" id="652676"/>
    <lineage>
        <taxon>unclassified sequences</taxon>
        <taxon>metagenomes</taxon>
        <taxon>ecological metagenomes</taxon>
    </lineage>
</organism>
<dbReference type="PANTHER" id="PTHR10794:SF94">
    <property type="entry name" value="ESTERASE YHET-RELATED"/>
    <property type="match status" value="1"/>
</dbReference>
<keyword evidence="3 5" id="KW-0378">Hydrolase</keyword>
<reference evidence="5" key="1">
    <citation type="submission" date="2016-10" db="EMBL/GenBank/DDBJ databases">
        <authorList>
            <person name="de Groot N.N."/>
        </authorList>
    </citation>
    <scope>NUCLEOTIDE SEQUENCE</scope>
</reference>
<accession>A0A1W1EJG1</accession>
<evidence type="ECO:0000256" key="1">
    <source>
        <dbReference type="ARBA" id="ARBA00010884"/>
    </source>
</evidence>
<proteinExistence type="inferred from homology"/>
<dbReference type="PROSITE" id="PS01133">
    <property type="entry name" value="UPF0017"/>
    <property type="match status" value="1"/>
</dbReference>
<dbReference type="Pfam" id="PF00561">
    <property type="entry name" value="Abhydrolase_1"/>
    <property type="match status" value="1"/>
</dbReference>
<keyword evidence="5" id="KW-0418">Kinase</keyword>
<dbReference type="Gene3D" id="3.40.50.1820">
    <property type="entry name" value="alpha/beta hydrolase"/>
    <property type="match status" value="1"/>
</dbReference>
<dbReference type="GO" id="GO:0047372">
    <property type="term" value="F:monoacylglycerol lipase activity"/>
    <property type="evidence" value="ECO:0007669"/>
    <property type="project" value="TreeGrafter"/>
</dbReference>
<feature type="domain" description="AB hydrolase-1" evidence="4">
    <location>
        <begin position="56"/>
        <end position="294"/>
    </location>
</feature>
<evidence type="ECO:0000259" key="4">
    <source>
        <dbReference type="Pfam" id="PF00561"/>
    </source>
</evidence>
<dbReference type="InterPro" id="IPR000952">
    <property type="entry name" value="AB_hydrolase_4_CS"/>
</dbReference>
<dbReference type="InterPro" id="IPR029058">
    <property type="entry name" value="AB_hydrolase_fold"/>
</dbReference>
<dbReference type="GO" id="GO:0034338">
    <property type="term" value="F:short-chain carboxylesterase activity"/>
    <property type="evidence" value="ECO:0007669"/>
    <property type="project" value="TreeGrafter"/>
</dbReference>
<comment type="similarity">
    <text evidence="1">Belongs to the AB hydrolase superfamily. AB hydrolase 4 family.</text>
</comment>
<dbReference type="PIRSF" id="PIRSF005211">
    <property type="entry name" value="Ab_hydro_YheT"/>
    <property type="match status" value="1"/>
</dbReference>
<dbReference type="InterPro" id="IPR050960">
    <property type="entry name" value="AB_hydrolase_4_sf"/>
</dbReference>
<dbReference type="GO" id="GO:0016301">
    <property type="term" value="F:kinase activity"/>
    <property type="evidence" value="ECO:0007669"/>
    <property type="project" value="UniProtKB-KW"/>
</dbReference>
<dbReference type="EMBL" id="FRYL01000023">
    <property type="protein sequence ID" value="SHO81001.1"/>
    <property type="molecule type" value="Genomic_DNA"/>
</dbReference>
<keyword evidence="2" id="KW-0719">Serine esterase</keyword>
<dbReference type="InterPro" id="IPR012020">
    <property type="entry name" value="ABHD4"/>
</dbReference>
<name>A0A1W1EJG1_9ZZZZ</name>
<sequence>MEFKPAFGLGNRHIQTLFPSLFKPKLNIEFDIERFELNDGDFVDCYWVDKNRYSNIVVILHGLGGSYKSHYIQGLMKKLSQNGFSSVVMHLRGCSGEENRLPRAYHSGDTQDIYQFINSLHNRYKNTQIYGVGFSLGANIMLKLVANYDVKLTSIIAISPPVNLIECANYIDKGFSKFYQYMMIKALKPLLKNKYKRHNIEQLTGVNYNQVDKIRTFWDFDEAYTAPIHGFNSAKDYYSKSSSNQYLKKIKIPTLIIHSLDDPIAPSIPSKDEISNFIKLEIYPKGGHVGFISGTLFKPIYWLEDRVVKYFKHL</sequence>
<protein>
    <submittedName>
        <fullName evidence="5">Hydrolase, alpha/beta fold family functionally coupled to Phosphoribulokinase</fullName>
    </submittedName>
</protein>
<dbReference type="SUPFAM" id="SSF53474">
    <property type="entry name" value="alpha/beta-Hydrolases"/>
    <property type="match status" value="1"/>
</dbReference>